<sequence>MSAMRIRTKVLDGKAPKQVDVYCTWPLARFKIIVQLSISYRPAYILITLPNTASRDLGTLLQISSRIGLGQAAGPDTCCTDNAAGQGIGPTARVCYF</sequence>
<dbReference type="EMBL" id="JAZHXJ010000065">
    <property type="protein sequence ID" value="KAL1877379.1"/>
    <property type="molecule type" value="Genomic_DNA"/>
</dbReference>
<evidence type="ECO:0000313" key="1">
    <source>
        <dbReference type="EMBL" id="KAL1877379.1"/>
    </source>
</evidence>
<comment type="caution">
    <text evidence="1">The sequence shown here is derived from an EMBL/GenBank/DDBJ whole genome shotgun (WGS) entry which is preliminary data.</text>
</comment>
<keyword evidence="2" id="KW-1185">Reference proteome</keyword>
<name>A0ABR3XNV0_9PEZI</name>
<reference evidence="1 2" key="1">
    <citation type="journal article" date="2024" name="Commun. Biol.">
        <title>Comparative genomic analysis of thermophilic fungi reveals convergent evolutionary adaptations and gene losses.</title>
        <authorList>
            <person name="Steindorff A.S."/>
            <person name="Aguilar-Pontes M.V."/>
            <person name="Robinson A.J."/>
            <person name="Andreopoulos B."/>
            <person name="LaButti K."/>
            <person name="Kuo A."/>
            <person name="Mondo S."/>
            <person name="Riley R."/>
            <person name="Otillar R."/>
            <person name="Haridas S."/>
            <person name="Lipzen A."/>
            <person name="Grimwood J."/>
            <person name="Schmutz J."/>
            <person name="Clum A."/>
            <person name="Reid I.D."/>
            <person name="Moisan M.C."/>
            <person name="Butler G."/>
            <person name="Nguyen T.T.M."/>
            <person name="Dewar K."/>
            <person name="Conant G."/>
            <person name="Drula E."/>
            <person name="Henrissat B."/>
            <person name="Hansel C."/>
            <person name="Singer S."/>
            <person name="Hutchinson M.I."/>
            <person name="de Vries R.P."/>
            <person name="Natvig D.O."/>
            <person name="Powell A.J."/>
            <person name="Tsang A."/>
            <person name="Grigoriev I.V."/>
        </authorList>
    </citation>
    <scope>NUCLEOTIDE SEQUENCE [LARGE SCALE GENOMIC DNA]</scope>
    <source>
        <strain evidence="1 2">ATCC 24622</strain>
    </source>
</reference>
<protein>
    <submittedName>
        <fullName evidence="1">Uncharacterized protein</fullName>
    </submittedName>
</protein>
<accession>A0ABR3XNV0</accession>
<gene>
    <name evidence="1" type="ORF">VTK73DRAFT_8674</name>
</gene>
<dbReference type="Proteomes" id="UP001586593">
    <property type="component" value="Unassembled WGS sequence"/>
</dbReference>
<evidence type="ECO:0000313" key="2">
    <source>
        <dbReference type="Proteomes" id="UP001586593"/>
    </source>
</evidence>
<organism evidence="1 2">
    <name type="scientific">Phialemonium thermophilum</name>
    <dbReference type="NCBI Taxonomy" id="223376"/>
    <lineage>
        <taxon>Eukaryota</taxon>
        <taxon>Fungi</taxon>
        <taxon>Dikarya</taxon>
        <taxon>Ascomycota</taxon>
        <taxon>Pezizomycotina</taxon>
        <taxon>Sordariomycetes</taxon>
        <taxon>Sordariomycetidae</taxon>
        <taxon>Cephalothecales</taxon>
        <taxon>Cephalothecaceae</taxon>
        <taxon>Phialemonium</taxon>
    </lineage>
</organism>
<proteinExistence type="predicted"/>